<feature type="compositionally biased region" description="Low complexity" evidence="1">
    <location>
        <begin position="1987"/>
        <end position="2001"/>
    </location>
</feature>
<dbReference type="InterPro" id="IPR011506">
    <property type="entry name" value="Planctomycete_extracellular"/>
</dbReference>
<dbReference type="Proteomes" id="UP001158067">
    <property type="component" value="Unassembled WGS sequence"/>
</dbReference>
<evidence type="ECO:0000313" key="4">
    <source>
        <dbReference type="Proteomes" id="UP001158067"/>
    </source>
</evidence>
<protein>
    <submittedName>
        <fullName evidence="3">Calx-beta domain-containing protein</fullName>
    </submittedName>
</protein>
<feature type="region of interest" description="Disordered" evidence="1">
    <location>
        <begin position="1"/>
        <end position="21"/>
    </location>
</feature>
<evidence type="ECO:0000313" key="3">
    <source>
        <dbReference type="EMBL" id="SMP65373.1"/>
    </source>
</evidence>
<dbReference type="SUPFAM" id="SSF141072">
    <property type="entry name" value="CalX-like"/>
    <property type="match status" value="2"/>
</dbReference>
<sequence length="2029" mass="213265">MTPMNKRLQNRQAKTRRPTASRRLLVQSLEDRRLLAAGPYAPAAGQVGSTAIDKDDSAIVGWATSVTEYLPGDNLLETWKTTSNALGPAEGVSGSIVSLGSGGSLTLSFDTPIRDGLGADFAVFENSFSDTFLELGFVEVSSDGVNFFRFDSDSLTSSSVGAFGSVDPTNLNNLAGKYRGGFGTPFDLSELSDESGLDLTAITHVRLIDIIGDGVTQDTSGDPIYDPTPTAQSAGLDVDGVAVLHAATTGETTTDFETLGGSLGGATFSNNAGGSFTEDDISLNNNYTNFGTFDTWTGWAISQQTDTVTPGYLNQYSAITGAGHEDSPTYAVGFFDVADSNPAPPPTITLDPASNSQFDSLYVTNTTYAYLSILHGDSFAAPFGGEFGNEPDLFQLIVTGLDANGSAVGNVTVDLADYRFDDNTQDTIIDKWTYVDVSSLVDARSLQFSMTSTGMNAFGITTPAYFAVDDVTLVTPTVPLDLEQSTTQENQSVTARVSRPTTDTSLPMEISLSGNGTDQVSFPETVTIPAGSSYVEFEITPNNDSVFSPDRILNIEATVDHLLPTTSTLTIQDDEVLGLAFDATVINVTEGSGEQVSLVLTRNDADVSDALTVSITHDATSLLSVPSVAIFAAGSREATLVVGVLDDAQLVGDVTVGITATNTGHASGTINVNIAEDDTAALQVSPALVQLSEDSPQTTATITVSRNTANVDEAVTVTLASLNGGPLTLPASVEIPAGATSVDFEVGVDDDGLENTLLTYEVQVSGTGFASSTFQIEVADNDEATLNVLALDGNGDPITSIDENASFDILVRRSGVATDQSQTIDITGLLDGQSSDLFTGPTTITIPSGQTEATATYQVAGDNVAAFNSTLTITASAASIESATTTLTVNNTDLGNLQISFNGESLSESNALVTADFESLGRGLLVGEYDNNAGTSGQFQDNSLSFQNSFSNAFGFDSWSGFSISRATDSTTPGYFNQYSAFPGMGADGTSTYGIAFASSAVQVNRPESSAPFSSLDITNTTYAALSMRDGDSFAKQFGGESGNDEDFFLLTIDGLDADGDSIGQVEFYMADYRFADNSLDYIIDQWTSVDVSSIGDAVTLSMQLSSSDNGTYGMNTPGYFAIDNVALAPTTSQPSLTITRVDSDNTEALEVTLGEDSNQVGLPTTVTIQPGQSSVTVPLDWSQDQLARATELMTVTAMASGFNATQNSIDLVDDTLAALTVSVSDDTLEESTGTQTIGFEDTGANFAAESFNNGSDQRGGFESGSLMFPTSYNPTWGNWSGWAASNVTDVTTAGYGNQFAAYANIDGATPGGGADGSSTFAIGGGSPTLSLPTSLEGAQFESISITNTTYTALSMLQGDSFAKKFGGETGDDPDFLLLTITGFDTDNTQVATQEFYLADYRFDDNSLDYIVDDWTTVDLSSMADASQLQFSLTSSDVGQWGMNTPAFFAIDNLVVNRDPAATPSVTIHRNTADLSEELTVALAVDAPELATIPSTVTFPAGVDRVRVPITVIDDTLYQLDSQISVTATPVEPSTLLASSVSLTILNDDLPSILVEGSQDNFDLNETESADVFTVQLQAQPESDVVVTITNAATDSDIATGQIEITTTQLTFTPDNWDQPQTVTMTGLIDLALEPTQVIPIALSSDSDAFSDAMAWVSLQDYQPSELELFVDAGITKLRDSETGIVFGEFDNSGDVTVNLNDAAQQLTLNSLTGNRGLIEINVGGGDDTVIASTSDFTLIDGGDGSDTLVIAPTDLAEDESINLVEWLRHRAVHFETIVLGSADSTSNDSTRFELNADELSEWFGDTPPQLVTSANQVLGLSGDWQLGLPTLEDGLLTGHLTSGGIDVSVSTQNPWQNFLLRADVDASGEVVALDALMVINRINSGEPAELPTPQTVDEVLGHFYDVSGDGYVTPTDALQVINYLYQLQTEGESLAGAAAVNGLVVGEIQTVSTAATTRSQAQSDGNNPRTEPAVTAQFESTKVVGQSEQTSELTQSTTLTITPSDSDSVLAEWDALEDESFPQGGLSL</sequence>
<dbReference type="Gene3D" id="2.60.40.2030">
    <property type="match status" value="1"/>
</dbReference>
<evidence type="ECO:0000256" key="1">
    <source>
        <dbReference type="SAM" id="MobiDB-lite"/>
    </source>
</evidence>
<dbReference type="InterPro" id="IPR002105">
    <property type="entry name" value="Dockerin_1_rpt"/>
</dbReference>
<accession>A0ABY1QBA1</accession>
<feature type="compositionally biased region" description="Polar residues" evidence="1">
    <location>
        <begin position="485"/>
        <end position="505"/>
    </location>
</feature>
<dbReference type="InterPro" id="IPR027828">
    <property type="entry name" value="DUF4465"/>
</dbReference>
<proteinExistence type="predicted"/>
<feature type="region of interest" description="Disordered" evidence="1">
    <location>
        <begin position="1983"/>
        <end position="2007"/>
    </location>
</feature>
<feature type="region of interest" description="Disordered" evidence="1">
    <location>
        <begin position="485"/>
        <end position="518"/>
    </location>
</feature>
<dbReference type="Pfam" id="PF07595">
    <property type="entry name" value="Planc_extracel"/>
    <property type="match status" value="1"/>
</dbReference>
<name>A0ABY1QBA1_9BACT</name>
<dbReference type="Pfam" id="PF00404">
    <property type="entry name" value="Dockerin_1"/>
    <property type="match status" value="1"/>
</dbReference>
<dbReference type="Gene3D" id="2.60.120.1350">
    <property type="entry name" value="Protein of unknown function DUF4465"/>
    <property type="match status" value="3"/>
</dbReference>
<evidence type="ECO:0000259" key="2">
    <source>
        <dbReference type="Pfam" id="PF07595"/>
    </source>
</evidence>
<keyword evidence="4" id="KW-1185">Reference proteome</keyword>
<comment type="caution">
    <text evidence="3">The sequence shown here is derived from an EMBL/GenBank/DDBJ whole genome shotgun (WGS) entry which is preliminary data.</text>
</comment>
<dbReference type="Pfam" id="PF14717">
    <property type="entry name" value="DUF4465"/>
    <property type="match status" value="3"/>
</dbReference>
<dbReference type="InterPro" id="IPR038081">
    <property type="entry name" value="CalX-like_sf"/>
</dbReference>
<gene>
    <name evidence="3" type="ORF">SAMN06265222_10937</name>
</gene>
<feature type="domain" description="Planctomycete extracellular" evidence="2">
    <location>
        <begin position="21"/>
        <end position="39"/>
    </location>
</feature>
<organism evidence="3 4">
    <name type="scientific">Neorhodopirellula lusitana</name>
    <dbReference type="NCBI Taxonomy" id="445327"/>
    <lineage>
        <taxon>Bacteria</taxon>
        <taxon>Pseudomonadati</taxon>
        <taxon>Planctomycetota</taxon>
        <taxon>Planctomycetia</taxon>
        <taxon>Pirellulales</taxon>
        <taxon>Pirellulaceae</taxon>
        <taxon>Neorhodopirellula</taxon>
    </lineage>
</organism>
<dbReference type="EMBL" id="FXUG01000009">
    <property type="protein sequence ID" value="SMP65373.1"/>
    <property type="molecule type" value="Genomic_DNA"/>
</dbReference>
<reference evidence="3 4" key="1">
    <citation type="submission" date="2017-05" db="EMBL/GenBank/DDBJ databases">
        <authorList>
            <person name="Varghese N."/>
            <person name="Submissions S."/>
        </authorList>
    </citation>
    <scope>NUCLEOTIDE SEQUENCE [LARGE SCALE GENOMIC DNA]</scope>
    <source>
        <strain evidence="3 4">DSM 25457</strain>
    </source>
</reference>